<keyword evidence="2" id="KW-0442">Lipid degradation</keyword>
<dbReference type="SUPFAM" id="SSF53474">
    <property type="entry name" value="alpha/beta-Hydrolases"/>
    <property type="match status" value="1"/>
</dbReference>
<dbReference type="Pfam" id="PF03403">
    <property type="entry name" value="PAF-AH_p_II"/>
    <property type="match status" value="1"/>
</dbReference>
<comment type="caution">
    <text evidence="4">The sequence shown here is derived from an EMBL/GenBank/DDBJ whole genome shotgun (WGS) entry which is preliminary data.</text>
</comment>
<organism evidence="4 5">
    <name type="scientific">Saccharopolyspora mangrovi</name>
    <dbReference type="NCBI Taxonomy" id="3082379"/>
    <lineage>
        <taxon>Bacteria</taxon>
        <taxon>Bacillati</taxon>
        <taxon>Actinomycetota</taxon>
        <taxon>Actinomycetes</taxon>
        <taxon>Pseudonocardiales</taxon>
        <taxon>Pseudonocardiaceae</taxon>
        <taxon>Saccharopolyspora</taxon>
    </lineage>
</organism>
<dbReference type="PANTHER" id="PTHR10272:SF0">
    <property type="entry name" value="PLATELET-ACTIVATING FACTOR ACETYLHYDROLASE"/>
    <property type="match status" value="1"/>
</dbReference>
<evidence type="ECO:0000313" key="5">
    <source>
        <dbReference type="Proteomes" id="UP001327093"/>
    </source>
</evidence>
<keyword evidence="1" id="KW-0378">Hydrolase</keyword>
<dbReference type="Gene3D" id="3.40.50.1820">
    <property type="entry name" value="alpha/beta hydrolase"/>
    <property type="match status" value="1"/>
</dbReference>
<reference evidence="4 5" key="1">
    <citation type="submission" date="2023-10" db="EMBL/GenBank/DDBJ databases">
        <title>Saccharopolyspora sp. nov., isolated from mangrove soil.</title>
        <authorList>
            <person name="Lu Y."/>
            <person name="Liu W."/>
        </authorList>
    </citation>
    <scope>NUCLEOTIDE SEQUENCE [LARGE SCALE GENOMIC DNA]</scope>
    <source>
        <strain evidence="4 5">S2-29</strain>
    </source>
</reference>
<dbReference type="PANTHER" id="PTHR10272">
    <property type="entry name" value="PLATELET-ACTIVATING FACTOR ACETYLHYDROLASE"/>
    <property type="match status" value="1"/>
</dbReference>
<accession>A0ABU6AHT2</accession>
<dbReference type="InterPro" id="IPR029058">
    <property type="entry name" value="AB_hydrolase_fold"/>
</dbReference>
<name>A0ABU6AHT2_9PSEU</name>
<sequence length="150" mass="16346">MVGHSIGGASAARALQTDPRVSAGINLDGTFASALDHDLHRPFMLIGTPAHRPHGIDPSWDTSWPHLTDWRRWLTVSGTEHASFTDFSILLQQLGPGLPGETLDGHRTAQITRDYVAAFLDQHLRATPHPLLQAPSANYPEVLFENPTGS</sequence>
<evidence type="ECO:0000256" key="2">
    <source>
        <dbReference type="ARBA" id="ARBA00022963"/>
    </source>
</evidence>
<dbReference type="Proteomes" id="UP001327093">
    <property type="component" value="Unassembled WGS sequence"/>
</dbReference>
<evidence type="ECO:0000256" key="3">
    <source>
        <dbReference type="ARBA" id="ARBA00023098"/>
    </source>
</evidence>
<keyword evidence="5" id="KW-1185">Reference proteome</keyword>
<gene>
    <name evidence="4" type="ORF">R4I43_26075</name>
</gene>
<keyword evidence="3" id="KW-0443">Lipid metabolism</keyword>
<evidence type="ECO:0000313" key="4">
    <source>
        <dbReference type="EMBL" id="MEB3370875.1"/>
    </source>
</evidence>
<evidence type="ECO:0000256" key="1">
    <source>
        <dbReference type="ARBA" id="ARBA00022801"/>
    </source>
</evidence>
<dbReference type="EMBL" id="JAWLNX010000022">
    <property type="protein sequence ID" value="MEB3370875.1"/>
    <property type="molecule type" value="Genomic_DNA"/>
</dbReference>
<protein>
    <submittedName>
        <fullName evidence="4">Uncharacterized protein</fullName>
    </submittedName>
</protein>
<proteinExistence type="predicted"/>